<feature type="transmembrane region" description="Helical" evidence="2">
    <location>
        <begin position="54"/>
        <end position="75"/>
    </location>
</feature>
<dbReference type="EMBL" id="JBDODL010000727">
    <property type="protein sequence ID" value="MES1920542.1"/>
    <property type="molecule type" value="Genomic_DNA"/>
</dbReference>
<name>A0ABV2AMK8_9EUKA</name>
<comment type="caution">
    <text evidence="3">The sequence shown here is derived from an EMBL/GenBank/DDBJ whole genome shotgun (WGS) entry which is preliminary data.</text>
</comment>
<organism evidence="3 4">
    <name type="scientific">Bonamia ostreae</name>
    <dbReference type="NCBI Taxonomy" id="126728"/>
    <lineage>
        <taxon>Eukaryota</taxon>
        <taxon>Sar</taxon>
        <taxon>Rhizaria</taxon>
        <taxon>Endomyxa</taxon>
        <taxon>Ascetosporea</taxon>
        <taxon>Haplosporida</taxon>
        <taxon>Bonamia</taxon>
    </lineage>
</organism>
<protein>
    <recommendedName>
        <fullName evidence="5">Mitochondrial import receptor subunit tom22</fullName>
    </recommendedName>
</protein>
<keyword evidence="2" id="KW-1133">Transmembrane helix</keyword>
<evidence type="ECO:0000313" key="3">
    <source>
        <dbReference type="EMBL" id="MES1920542.1"/>
    </source>
</evidence>
<keyword evidence="2" id="KW-0812">Transmembrane</keyword>
<sequence length="112" mass="12573">MQDSVAIKEINSSDDSSRDDSNDWSDSEDGFDFDELKERALKTKEYILHYGSKILKISLSTAFFFVVPILVGSIIEKEASEQRKQFEEGNVDMGAPVNMVDLKGSSNIPETF</sequence>
<evidence type="ECO:0008006" key="5">
    <source>
        <dbReference type="Google" id="ProtNLM"/>
    </source>
</evidence>
<keyword evidence="2" id="KW-0472">Membrane</keyword>
<evidence type="ECO:0000313" key="4">
    <source>
        <dbReference type="Proteomes" id="UP001439008"/>
    </source>
</evidence>
<dbReference type="Proteomes" id="UP001439008">
    <property type="component" value="Unassembled WGS sequence"/>
</dbReference>
<reference evidence="3 4" key="1">
    <citation type="journal article" date="2024" name="BMC Biol.">
        <title>Comparative genomics of Ascetosporea gives new insight into the evolutionary basis for animal parasitism in Rhizaria.</title>
        <authorList>
            <person name="Hiltunen Thoren M."/>
            <person name="Onut-Brannstrom I."/>
            <person name="Alfjorden A."/>
            <person name="Peckova H."/>
            <person name="Swords F."/>
            <person name="Hooper C."/>
            <person name="Holzer A.S."/>
            <person name="Bass D."/>
            <person name="Burki F."/>
        </authorList>
    </citation>
    <scope>NUCLEOTIDE SEQUENCE [LARGE SCALE GENOMIC DNA]</scope>
    <source>
        <strain evidence="3">20-A016</strain>
    </source>
</reference>
<evidence type="ECO:0000256" key="1">
    <source>
        <dbReference type="SAM" id="MobiDB-lite"/>
    </source>
</evidence>
<proteinExistence type="predicted"/>
<accession>A0ABV2AMK8</accession>
<evidence type="ECO:0000256" key="2">
    <source>
        <dbReference type="SAM" id="Phobius"/>
    </source>
</evidence>
<gene>
    <name evidence="3" type="ORF">MHBO_002204</name>
</gene>
<keyword evidence="4" id="KW-1185">Reference proteome</keyword>
<feature type="region of interest" description="Disordered" evidence="1">
    <location>
        <begin position="1"/>
        <end position="30"/>
    </location>
</feature>